<reference evidence="3 4" key="1">
    <citation type="submission" date="2024-04" db="EMBL/GenBank/DDBJ databases">
        <authorList>
            <consortium name="Genoscope - CEA"/>
            <person name="William W."/>
        </authorList>
    </citation>
    <scope>NUCLEOTIDE SEQUENCE [LARGE SCALE GENOMIC DNA]</scope>
</reference>
<evidence type="ECO:0000259" key="2">
    <source>
        <dbReference type="PROSITE" id="PS50041"/>
    </source>
</evidence>
<dbReference type="PROSITE" id="PS50041">
    <property type="entry name" value="C_TYPE_LECTIN_2"/>
    <property type="match status" value="1"/>
</dbReference>
<gene>
    <name evidence="3" type="ORF">GSLYS_00003861001</name>
</gene>
<keyword evidence="4" id="KW-1185">Reference proteome</keyword>
<organism evidence="3 4">
    <name type="scientific">Lymnaea stagnalis</name>
    <name type="common">Great pond snail</name>
    <name type="synonym">Helix stagnalis</name>
    <dbReference type="NCBI Taxonomy" id="6523"/>
    <lineage>
        <taxon>Eukaryota</taxon>
        <taxon>Metazoa</taxon>
        <taxon>Spiralia</taxon>
        <taxon>Lophotrochozoa</taxon>
        <taxon>Mollusca</taxon>
        <taxon>Gastropoda</taxon>
        <taxon>Heterobranchia</taxon>
        <taxon>Euthyneura</taxon>
        <taxon>Panpulmonata</taxon>
        <taxon>Hygrophila</taxon>
        <taxon>Lymnaeoidea</taxon>
        <taxon>Lymnaeidae</taxon>
        <taxon>Lymnaea</taxon>
    </lineage>
</organism>
<dbReference type="Pfam" id="PF00059">
    <property type="entry name" value="Lectin_C"/>
    <property type="match status" value="1"/>
</dbReference>
<comment type="caution">
    <text evidence="3">The sequence shown here is derived from an EMBL/GenBank/DDBJ whole genome shotgun (WGS) entry which is preliminary data.</text>
</comment>
<dbReference type="InterPro" id="IPR001304">
    <property type="entry name" value="C-type_lectin-like"/>
</dbReference>
<protein>
    <recommendedName>
        <fullName evidence="2">C-type lectin domain-containing protein</fullName>
    </recommendedName>
</protein>
<dbReference type="Gene3D" id="3.10.100.10">
    <property type="entry name" value="Mannose-Binding Protein A, subunit A"/>
    <property type="match status" value="1"/>
</dbReference>
<evidence type="ECO:0000313" key="4">
    <source>
        <dbReference type="Proteomes" id="UP001497497"/>
    </source>
</evidence>
<proteinExistence type="predicted"/>
<feature type="non-terminal residue" evidence="3">
    <location>
        <position position="1"/>
    </location>
</feature>
<keyword evidence="1" id="KW-0175">Coiled coil</keyword>
<dbReference type="InterPro" id="IPR016186">
    <property type="entry name" value="C-type_lectin-like/link_sf"/>
</dbReference>
<sequence length="364" mass="41297">FVCILLDGSLQLEVSPRSVIVGRTSLLHVNCSYAPETGQGMDTLVSLVVSGLRDLVTEADNSTSSVIALDTHVLEDIASVTVFSSQEVAAMHEWVVQTSGFIKPRENSYLSFVIENPNIATPDTYKCTAHGIRKNGQPMVMSNNVKVIFTSASENEQSKRKLENLELAVEEAKGEILAINRRQLEQYRNFSDHITDLSAWQLIAEMRAELSRMKSAILEEFYFVSLTYNETFYFLPRNIRGSTIDESEIRCKKFGGYLVEMNDKSEYNFVVSFIKDLPGFQTVYTGEEYKSTQVAGRIRKDLVYRRSKEPVMFTDWSRGEPNYLTNENCLTLEKSMAWKMNDNICTASSQGTFLCEVSYNDFDF</sequence>
<name>A0AAV2HC48_LYMST</name>
<dbReference type="InterPro" id="IPR016187">
    <property type="entry name" value="CTDL_fold"/>
</dbReference>
<feature type="domain" description="C-type lectin" evidence="2">
    <location>
        <begin position="228"/>
        <end position="339"/>
    </location>
</feature>
<evidence type="ECO:0000256" key="1">
    <source>
        <dbReference type="SAM" id="Coils"/>
    </source>
</evidence>
<evidence type="ECO:0000313" key="3">
    <source>
        <dbReference type="EMBL" id="CAL1529706.1"/>
    </source>
</evidence>
<dbReference type="Proteomes" id="UP001497497">
    <property type="component" value="Unassembled WGS sequence"/>
</dbReference>
<feature type="coiled-coil region" evidence="1">
    <location>
        <begin position="155"/>
        <end position="182"/>
    </location>
</feature>
<dbReference type="EMBL" id="CAXITT010000054">
    <property type="protein sequence ID" value="CAL1529706.1"/>
    <property type="molecule type" value="Genomic_DNA"/>
</dbReference>
<dbReference type="SUPFAM" id="SSF56436">
    <property type="entry name" value="C-type lectin-like"/>
    <property type="match status" value="1"/>
</dbReference>
<dbReference type="CDD" id="cd00037">
    <property type="entry name" value="CLECT"/>
    <property type="match status" value="1"/>
</dbReference>
<accession>A0AAV2HC48</accession>
<dbReference type="AlphaFoldDB" id="A0AAV2HC48"/>